<keyword evidence="2" id="KW-1185">Reference proteome</keyword>
<reference evidence="1 2" key="1">
    <citation type="submission" date="2020-11" db="EMBL/GenBank/DDBJ databases">
        <title>Enhanced detection system for hospital associated transmission using whole genome sequencing surveillance.</title>
        <authorList>
            <person name="Harrison L.H."/>
            <person name="Van Tyne D."/>
            <person name="Marsh J.W."/>
            <person name="Griffith M.P."/>
            <person name="Snyder D.J."/>
            <person name="Cooper V.S."/>
            <person name="Mustapha M."/>
        </authorList>
    </citation>
    <scope>NUCLEOTIDE SEQUENCE [LARGE SCALE GENOMIC DNA]</scope>
    <source>
        <strain evidence="1 2">BC00020</strain>
    </source>
</reference>
<evidence type="ECO:0000313" key="2">
    <source>
        <dbReference type="Proteomes" id="UP000808215"/>
    </source>
</evidence>
<dbReference type="RefSeq" id="WP_072465518.1">
    <property type="nucleotide sequence ID" value="NZ_CADFFE010000015.1"/>
</dbReference>
<comment type="caution">
    <text evidence="1">The sequence shown here is derived from an EMBL/GenBank/DDBJ whole genome shotgun (WGS) entry which is preliminary data.</text>
</comment>
<proteinExistence type="predicted"/>
<name>A0ABS1AUG5_BURVI</name>
<dbReference type="Proteomes" id="UP000808215">
    <property type="component" value="Unassembled WGS sequence"/>
</dbReference>
<accession>A0ABS1AUG5</accession>
<protein>
    <submittedName>
        <fullName evidence="1">Uncharacterized protein</fullName>
    </submittedName>
</protein>
<evidence type="ECO:0000313" key="1">
    <source>
        <dbReference type="EMBL" id="MBJ9687785.1"/>
    </source>
</evidence>
<dbReference type="EMBL" id="JADVKH010000021">
    <property type="protein sequence ID" value="MBJ9687785.1"/>
    <property type="molecule type" value="Genomic_DNA"/>
</dbReference>
<gene>
    <name evidence="1" type="ORF">I5589_11900</name>
</gene>
<organism evidence="1 2">
    <name type="scientific">Burkholderia vietnamiensis</name>
    <dbReference type="NCBI Taxonomy" id="60552"/>
    <lineage>
        <taxon>Bacteria</taxon>
        <taxon>Pseudomonadati</taxon>
        <taxon>Pseudomonadota</taxon>
        <taxon>Betaproteobacteria</taxon>
        <taxon>Burkholderiales</taxon>
        <taxon>Burkholderiaceae</taxon>
        <taxon>Burkholderia</taxon>
        <taxon>Burkholderia cepacia complex</taxon>
    </lineage>
</organism>
<sequence>MGLLEDVMKTLERVPGWKRIAAAPSEIDALKARVAALEAKLAPGGQVCPLCNNATFKVTSSAPDPTFGVLGAKLDVLQCSSCGHQETRQR</sequence>